<name>A0A6G1BUK3_9ORYZ</name>
<dbReference type="EMBL" id="SPHZ02000011">
    <property type="protein sequence ID" value="KAF0892025.1"/>
    <property type="molecule type" value="Genomic_DNA"/>
</dbReference>
<evidence type="ECO:0000313" key="2">
    <source>
        <dbReference type="Proteomes" id="UP000479710"/>
    </source>
</evidence>
<organism evidence="1 2">
    <name type="scientific">Oryza meyeriana var. granulata</name>
    <dbReference type="NCBI Taxonomy" id="110450"/>
    <lineage>
        <taxon>Eukaryota</taxon>
        <taxon>Viridiplantae</taxon>
        <taxon>Streptophyta</taxon>
        <taxon>Embryophyta</taxon>
        <taxon>Tracheophyta</taxon>
        <taxon>Spermatophyta</taxon>
        <taxon>Magnoliopsida</taxon>
        <taxon>Liliopsida</taxon>
        <taxon>Poales</taxon>
        <taxon>Poaceae</taxon>
        <taxon>BOP clade</taxon>
        <taxon>Oryzoideae</taxon>
        <taxon>Oryzeae</taxon>
        <taxon>Oryzinae</taxon>
        <taxon>Oryza</taxon>
        <taxon>Oryza meyeriana</taxon>
    </lineage>
</organism>
<dbReference type="Proteomes" id="UP000479710">
    <property type="component" value="Unassembled WGS sequence"/>
</dbReference>
<sequence length="68" mass="7580">MPSPKLLASSSSQHTVVQLIEFVTADGNFIGYKVLWLELKGCLQLNQLLAAEQIKLKSRKFCTLTNTN</sequence>
<gene>
    <name evidence="1" type="ORF">E2562_012497</name>
</gene>
<evidence type="ECO:0000313" key="1">
    <source>
        <dbReference type="EMBL" id="KAF0892025.1"/>
    </source>
</evidence>
<accession>A0A6G1BUK3</accession>
<comment type="caution">
    <text evidence="1">The sequence shown here is derived from an EMBL/GenBank/DDBJ whole genome shotgun (WGS) entry which is preliminary data.</text>
</comment>
<dbReference type="AlphaFoldDB" id="A0A6G1BUK3"/>
<proteinExistence type="predicted"/>
<protein>
    <submittedName>
        <fullName evidence="1">Uncharacterized protein</fullName>
    </submittedName>
</protein>
<keyword evidence="2" id="KW-1185">Reference proteome</keyword>
<reference evidence="1 2" key="1">
    <citation type="submission" date="2019-11" db="EMBL/GenBank/DDBJ databases">
        <title>Whole genome sequence of Oryza granulata.</title>
        <authorList>
            <person name="Li W."/>
        </authorList>
    </citation>
    <scope>NUCLEOTIDE SEQUENCE [LARGE SCALE GENOMIC DNA]</scope>
    <source>
        <strain evidence="2">cv. Menghai</strain>
        <tissue evidence="1">Leaf</tissue>
    </source>
</reference>